<reference evidence="3 4" key="1">
    <citation type="submission" date="2021-03" db="EMBL/GenBank/DDBJ databases">
        <title>Sequencing the genomes of 1000 actinobacteria strains.</title>
        <authorList>
            <person name="Klenk H.-P."/>
        </authorList>
    </citation>
    <scope>NUCLEOTIDE SEQUENCE [LARGE SCALE GENOMIC DNA]</scope>
    <source>
        <strain evidence="3 4">DSM 45516</strain>
    </source>
</reference>
<accession>A0ABS4QR17</accession>
<dbReference type="EMBL" id="JAGGMR010000001">
    <property type="protein sequence ID" value="MBP2193610.1"/>
    <property type="molecule type" value="Genomic_DNA"/>
</dbReference>
<feature type="region of interest" description="Disordered" evidence="1">
    <location>
        <begin position="227"/>
        <end position="247"/>
    </location>
</feature>
<dbReference type="Proteomes" id="UP001519325">
    <property type="component" value="Unassembled WGS sequence"/>
</dbReference>
<evidence type="ECO:0000313" key="4">
    <source>
        <dbReference type="Proteomes" id="UP001519325"/>
    </source>
</evidence>
<name>A0ABS4QR17_9NOCA</name>
<organism evidence="3 4">
    <name type="scientific">Nocardia goodfellowii</name>
    <dbReference type="NCBI Taxonomy" id="882446"/>
    <lineage>
        <taxon>Bacteria</taxon>
        <taxon>Bacillati</taxon>
        <taxon>Actinomycetota</taxon>
        <taxon>Actinomycetes</taxon>
        <taxon>Mycobacteriales</taxon>
        <taxon>Nocardiaceae</taxon>
        <taxon>Nocardia</taxon>
    </lineage>
</organism>
<evidence type="ECO:0000256" key="2">
    <source>
        <dbReference type="SAM" id="Phobius"/>
    </source>
</evidence>
<evidence type="ECO:0000256" key="1">
    <source>
        <dbReference type="SAM" id="MobiDB-lite"/>
    </source>
</evidence>
<dbReference type="RefSeq" id="WP_209896838.1">
    <property type="nucleotide sequence ID" value="NZ_JAGGMR010000001.1"/>
</dbReference>
<evidence type="ECO:0000313" key="3">
    <source>
        <dbReference type="EMBL" id="MBP2193610.1"/>
    </source>
</evidence>
<keyword evidence="2" id="KW-1133">Transmembrane helix</keyword>
<keyword evidence="2" id="KW-0472">Membrane</keyword>
<comment type="caution">
    <text evidence="3">The sequence shown here is derived from an EMBL/GenBank/DDBJ whole genome shotgun (WGS) entry which is preliminary data.</text>
</comment>
<sequence>MAADTEHQKAEKHFTFIWVGCCVVVGLLLGAFVFGTWAKAVQSPQDITADWFTAWGAWAGGVATAAAFLIATGSIKVTSAHARDDRRAAADTAAADAMAQARLLTIRQTETTYVPLTMAMFWLENRSKESFFDVEIPYVDRVHDGKQERVVGPRYGSSIGRIRSYDWLAPYRSEAKNSQWSFEIRVVTDERQPVTFVVNYTDSAGRAWQQHSNGELTRRTVTNTAASRLSSGAVTPNATPPRCGDPS</sequence>
<feature type="transmembrane region" description="Helical" evidence="2">
    <location>
        <begin position="16"/>
        <end position="37"/>
    </location>
</feature>
<proteinExistence type="predicted"/>
<keyword evidence="2" id="KW-0812">Transmembrane</keyword>
<keyword evidence="4" id="KW-1185">Reference proteome</keyword>
<gene>
    <name evidence="3" type="ORF">BJ987_006511</name>
</gene>
<protein>
    <submittedName>
        <fullName evidence="3">Uncharacterized protein</fullName>
    </submittedName>
</protein>
<feature type="transmembrane region" description="Helical" evidence="2">
    <location>
        <begin position="57"/>
        <end position="77"/>
    </location>
</feature>
<feature type="compositionally biased region" description="Polar residues" evidence="1">
    <location>
        <begin position="227"/>
        <end position="237"/>
    </location>
</feature>